<organism evidence="3">
    <name type="scientific">marine metagenome</name>
    <dbReference type="NCBI Taxonomy" id="408172"/>
    <lineage>
        <taxon>unclassified sequences</taxon>
        <taxon>metagenomes</taxon>
        <taxon>ecological metagenomes</taxon>
    </lineage>
</organism>
<dbReference type="InterPro" id="IPR035570">
    <property type="entry name" value="UPF0234_N"/>
</dbReference>
<dbReference type="PANTHER" id="PTHR30476">
    <property type="entry name" value="UPF0234 PROTEIN YAJQ"/>
    <property type="match status" value="1"/>
</dbReference>
<dbReference type="InterPro" id="IPR035571">
    <property type="entry name" value="UPF0234-like_C"/>
</dbReference>
<dbReference type="InterPro" id="IPR036183">
    <property type="entry name" value="YajQ-like_sf"/>
</dbReference>
<dbReference type="SUPFAM" id="SSF89963">
    <property type="entry name" value="YajQ-like"/>
    <property type="match status" value="2"/>
</dbReference>
<dbReference type="AlphaFoldDB" id="A0A381UMT9"/>
<dbReference type="InterPro" id="IPR007551">
    <property type="entry name" value="YajQ/Smlt4090-like"/>
</dbReference>
<name>A0A381UMT9_9ZZZZ</name>
<sequence>MASFDIVCEVNMQEVTNGVDQARREIGNRYDFRGSNCEISLDKNKPSLLITADDEFKMQTTIDILLTKLIKRSVPVKSLIYGKTEPSGKVLKKEITIQQGLSKEQCKKINLYIKSTKLKVQAQVQSDSVRVSGKKKDDLQTLMKNIKDQSFDFDVQFTNYR</sequence>
<evidence type="ECO:0000313" key="3">
    <source>
        <dbReference type="EMBL" id="SVA29420.1"/>
    </source>
</evidence>
<proteinExistence type="inferred from homology"/>
<dbReference type="Pfam" id="PF04461">
    <property type="entry name" value="YajQ"/>
    <property type="match status" value="1"/>
</dbReference>
<accession>A0A381UMT9</accession>
<dbReference type="HAMAP" id="MF_00632">
    <property type="entry name" value="UPF0234"/>
    <property type="match status" value="1"/>
</dbReference>
<dbReference type="Gene3D" id="3.30.70.990">
    <property type="entry name" value="YajQ-like, domain 2"/>
    <property type="match status" value="1"/>
</dbReference>
<protein>
    <submittedName>
        <fullName evidence="3">Uncharacterized protein</fullName>
    </submittedName>
</protein>
<reference evidence="3" key="1">
    <citation type="submission" date="2018-05" db="EMBL/GenBank/DDBJ databases">
        <authorList>
            <person name="Lanie J.A."/>
            <person name="Ng W.-L."/>
            <person name="Kazmierczak K.M."/>
            <person name="Andrzejewski T.M."/>
            <person name="Davidsen T.M."/>
            <person name="Wayne K.J."/>
            <person name="Tettelin H."/>
            <person name="Glass J.I."/>
            <person name="Rusch D."/>
            <person name="Podicherti R."/>
            <person name="Tsui H.-C.T."/>
            <person name="Winkler M.E."/>
        </authorList>
    </citation>
    <scope>NUCLEOTIDE SEQUENCE</scope>
</reference>
<evidence type="ECO:0000256" key="1">
    <source>
        <dbReference type="ARBA" id="ARBA00022741"/>
    </source>
</evidence>
<keyword evidence="1" id="KW-0547">Nucleotide-binding</keyword>
<dbReference type="EMBL" id="UINC01006752">
    <property type="protein sequence ID" value="SVA29420.1"/>
    <property type="molecule type" value="Genomic_DNA"/>
</dbReference>
<dbReference type="CDD" id="cd11740">
    <property type="entry name" value="YajQ_like"/>
    <property type="match status" value="1"/>
</dbReference>
<dbReference type="GO" id="GO:0005829">
    <property type="term" value="C:cytosol"/>
    <property type="evidence" value="ECO:0007669"/>
    <property type="project" value="TreeGrafter"/>
</dbReference>
<dbReference type="NCBIfam" id="NF003819">
    <property type="entry name" value="PRK05412.1"/>
    <property type="match status" value="1"/>
</dbReference>
<dbReference type="PANTHER" id="PTHR30476:SF0">
    <property type="entry name" value="UPF0234 PROTEIN YAJQ"/>
    <property type="match status" value="1"/>
</dbReference>
<evidence type="ECO:0000256" key="2">
    <source>
        <dbReference type="ARBA" id="ARBA00093450"/>
    </source>
</evidence>
<dbReference type="Gene3D" id="3.30.70.860">
    <property type="match status" value="1"/>
</dbReference>
<gene>
    <name evidence="3" type="ORF">METZ01_LOCUS82274</name>
</gene>
<comment type="similarity">
    <text evidence="2">Belongs to the YajQ family.</text>
</comment>
<dbReference type="GO" id="GO:0000166">
    <property type="term" value="F:nucleotide binding"/>
    <property type="evidence" value="ECO:0007669"/>
    <property type="project" value="UniProtKB-KW"/>
</dbReference>